<dbReference type="InterPro" id="IPR022190">
    <property type="entry name" value="DUF3716"/>
</dbReference>
<dbReference type="Proteomes" id="UP000177625">
    <property type="component" value="Unassembled WGS sequence"/>
</dbReference>
<proteinExistence type="predicted"/>
<accession>A0A1E1LUQ4</accession>
<reference evidence="3" key="1">
    <citation type="submission" date="2016-03" db="EMBL/GenBank/DDBJ databases">
        <authorList>
            <person name="Guldener U."/>
        </authorList>
    </citation>
    <scope>NUCLEOTIDE SEQUENCE [LARGE SCALE GENOMIC DNA]</scope>
</reference>
<evidence type="ECO:0000256" key="1">
    <source>
        <dbReference type="SAM" id="MobiDB-lite"/>
    </source>
</evidence>
<organism evidence="2 3">
    <name type="scientific">Rhynchosporium secalis</name>
    <name type="common">Barley scald fungus</name>
    <dbReference type="NCBI Taxonomy" id="38038"/>
    <lineage>
        <taxon>Eukaryota</taxon>
        <taxon>Fungi</taxon>
        <taxon>Dikarya</taxon>
        <taxon>Ascomycota</taxon>
        <taxon>Pezizomycotina</taxon>
        <taxon>Leotiomycetes</taxon>
        <taxon>Helotiales</taxon>
        <taxon>Ploettnerulaceae</taxon>
        <taxon>Rhynchosporium</taxon>
    </lineage>
</organism>
<protein>
    <submittedName>
        <fullName evidence="2">Uncharacterized protein</fullName>
    </submittedName>
</protein>
<feature type="compositionally biased region" description="Polar residues" evidence="1">
    <location>
        <begin position="1"/>
        <end position="10"/>
    </location>
</feature>
<dbReference type="Pfam" id="PF12511">
    <property type="entry name" value="DUF3716"/>
    <property type="match status" value="1"/>
</dbReference>
<name>A0A1E1LUQ4_RHYSE</name>
<keyword evidence="3" id="KW-1185">Reference proteome</keyword>
<dbReference type="EMBL" id="FJVC01000003">
    <property type="protein sequence ID" value="CZT40539.1"/>
    <property type="molecule type" value="Genomic_DNA"/>
</dbReference>
<evidence type="ECO:0000313" key="2">
    <source>
        <dbReference type="EMBL" id="CZT40539.1"/>
    </source>
</evidence>
<feature type="compositionally biased region" description="Polar residues" evidence="1">
    <location>
        <begin position="312"/>
        <end position="322"/>
    </location>
</feature>
<dbReference type="AlphaFoldDB" id="A0A1E1LUQ4"/>
<feature type="compositionally biased region" description="Acidic residues" evidence="1">
    <location>
        <begin position="335"/>
        <end position="346"/>
    </location>
</feature>
<feature type="region of interest" description="Disordered" evidence="1">
    <location>
        <begin position="236"/>
        <end position="361"/>
    </location>
</feature>
<evidence type="ECO:0000313" key="3">
    <source>
        <dbReference type="Proteomes" id="UP000177625"/>
    </source>
</evidence>
<feature type="region of interest" description="Disordered" evidence="1">
    <location>
        <begin position="1"/>
        <end position="26"/>
    </location>
</feature>
<gene>
    <name evidence="2" type="ORF">RSE6_00229</name>
</gene>
<sequence>MGRTVSSLLTPSHRPHSRKKQAKETARKLREAQQKSLSFHSERLCHHADWEYLRTHEALFPIQREAEPAKESILALKNNASYSQSGVIQTYGKANLGNESCTCCAKVFAKGGTRTWKGCVSFPVGLKYPDRVEGAVPFLGQCANCHWGSQGYKCSLRVSGVKVPPRRMEADLYQSRSFTHTHLGSMHNLNTTDGCTIARQELQGIMNQLSRRAKKVRERRNLDHVREEKVRQIIKQKLKDGRSNGGSANSQPSSPPVLNPSTLKIERLPSPASAPQKVVTKLDDGGDDQDIYDGPESPPPPRASSTSRTRQITKSNPSTPAPTSRRAFKQYLDDQNNEDNNDEEDHSIDPVSPKSTTQALPAHRIRQIPQSSRSPSPFQSAVLSYDSDDDDEYIGPANILAIAQATPKRQTRLTSKQSPVTPQSRVEVVLPAFQPSRGRLRSPSFHTQDGWYYA</sequence>